<name>A0A843WV20_COLES</name>
<dbReference type="Proteomes" id="UP000652761">
    <property type="component" value="Unassembled WGS sequence"/>
</dbReference>
<dbReference type="EMBL" id="NMUH01004637">
    <property type="protein sequence ID" value="MQM10308.1"/>
    <property type="molecule type" value="Genomic_DNA"/>
</dbReference>
<evidence type="ECO:0000313" key="1">
    <source>
        <dbReference type="EMBL" id="MQM10308.1"/>
    </source>
</evidence>
<sequence>MIGSGKGSPAGCPKDLILRHEVADGRRSWFHLEHLEVDVPRVPRRGVVVADRDSRHLVTVLPDEQHNVGRGGGRSRVAEEHGVGVRQLMAADRLVSQCSQTPADRHHRVVLRFMRCPLADHRHCPNARTQCGVDEVDHGLQRGGAVLGHPRRGPGFAQLERLPQKRLFPGIGLQGEAGQYLREVLGGEGHGVGECAWSEGGCGSGPTEVKLHLGAAVEILLEEGDDGIWVSKDLSLGGRRSVERRNGQSSV</sequence>
<protein>
    <submittedName>
        <fullName evidence="1">Uncharacterized protein</fullName>
    </submittedName>
</protein>
<accession>A0A843WV20</accession>
<gene>
    <name evidence="1" type="ORF">Taro_043203</name>
</gene>
<dbReference type="AlphaFoldDB" id="A0A843WV20"/>
<evidence type="ECO:0000313" key="2">
    <source>
        <dbReference type="Proteomes" id="UP000652761"/>
    </source>
</evidence>
<reference evidence="1" key="1">
    <citation type="submission" date="2017-07" db="EMBL/GenBank/DDBJ databases">
        <title>Taro Niue Genome Assembly and Annotation.</title>
        <authorList>
            <person name="Atibalentja N."/>
            <person name="Keating K."/>
            <person name="Fields C.J."/>
        </authorList>
    </citation>
    <scope>NUCLEOTIDE SEQUENCE</scope>
    <source>
        <strain evidence="1">Niue_2</strain>
        <tissue evidence="1">Leaf</tissue>
    </source>
</reference>
<comment type="caution">
    <text evidence="1">The sequence shown here is derived from an EMBL/GenBank/DDBJ whole genome shotgun (WGS) entry which is preliminary data.</text>
</comment>
<proteinExistence type="predicted"/>
<organism evidence="1 2">
    <name type="scientific">Colocasia esculenta</name>
    <name type="common">Wild taro</name>
    <name type="synonym">Arum esculentum</name>
    <dbReference type="NCBI Taxonomy" id="4460"/>
    <lineage>
        <taxon>Eukaryota</taxon>
        <taxon>Viridiplantae</taxon>
        <taxon>Streptophyta</taxon>
        <taxon>Embryophyta</taxon>
        <taxon>Tracheophyta</taxon>
        <taxon>Spermatophyta</taxon>
        <taxon>Magnoliopsida</taxon>
        <taxon>Liliopsida</taxon>
        <taxon>Araceae</taxon>
        <taxon>Aroideae</taxon>
        <taxon>Colocasieae</taxon>
        <taxon>Colocasia</taxon>
    </lineage>
</organism>
<keyword evidence="2" id="KW-1185">Reference proteome</keyword>